<evidence type="ECO:0000256" key="1">
    <source>
        <dbReference type="SAM" id="MobiDB-lite"/>
    </source>
</evidence>
<dbReference type="AlphaFoldDB" id="A0A932EPC8"/>
<evidence type="ECO:0000313" key="3">
    <source>
        <dbReference type="EMBL" id="MBI2677473.1"/>
    </source>
</evidence>
<sequence>MKRTPFALQLVLALATLVPQSVADSGSKLSSAIATAPITIDTRFTIVRTLNAEKVFVKKPFPQGDKGITIHNGEVSPDDRTLITWSMNRGPAARPGERAQITNIEFKDNQIIFEINGGPKKKAKWYQRIQIAGSSGSTPIAPGPNPNAKGSFVALTFDKYIPDITVDQVKQMLLPVFDFGAGKSATNQYEESLPPKVRAALKSHQALVGMNRELVVSALGRPSQKIREKDGEVEYEEWMYGTPPADVQFIRFVGDEVSQVKIMKTDGTKIVRTEREVDFPTGNGTAVAQTAPALKPVSSDQRPSLRRPGEDPTAIDNSVPPQAAPPVMVPDNGGPRLPDGGTPQDNPGAPPH</sequence>
<keyword evidence="2" id="KW-0732">Signal</keyword>
<dbReference type="EMBL" id="JACPNR010000004">
    <property type="protein sequence ID" value="MBI2677473.1"/>
    <property type="molecule type" value="Genomic_DNA"/>
</dbReference>
<evidence type="ECO:0000313" key="4">
    <source>
        <dbReference type="Proteomes" id="UP000779809"/>
    </source>
</evidence>
<evidence type="ECO:0000256" key="2">
    <source>
        <dbReference type="SAM" id="SignalP"/>
    </source>
</evidence>
<name>A0A932EPC8_9BACT</name>
<gene>
    <name evidence="3" type="ORF">HYX28_01685</name>
</gene>
<reference evidence="3" key="1">
    <citation type="submission" date="2020-07" db="EMBL/GenBank/DDBJ databases">
        <title>Huge and variable diversity of episymbiotic CPR bacteria and DPANN archaea in groundwater ecosystems.</title>
        <authorList>
            <person name="He C.Y."/>
            <person name="Keren R."/>
            <person name="Whittaker M."/>
            <person name="Farag I.F."/>
            <person name="Doudna J."/>
            <person name="Cate J.H.D."/>
            <person name="Banfield J.F."/>
        </authorList>
    </citation>
    <scope>NUCLEOTIDE SEQUENCE</scope>
    <source>
        <strain evidence="3">NC_groundwater_580_Pr5_B-0.1um_64_19</strain>
    </source>
</reference>
<dbReference type="Proteomes" id="UP000779809">
    <property type="component" value="Unassembled WGS sequence"/>
</dbReference>
<feature type="signal peptide" evidence="2">
    <location>
        <begin position="1"/>
        <end position="23"/>
    </location>
</feature>
<accession>A0A932EPC8</accession>
<feature type="region of interest" description="Disordered" evidence="1">
    <location>
        <begin position="293"/>
        <end position="352"/>
    </location>
</feature>
<organism evidence="3 4">
    <name type="scientific">Candidatus Korobacter versatilis</name>
    <dbReference type="NCBI Taxonomy" id="658062"/>
    <lineage>
        <taxon>Bacteria</taxon>
        <taxon>Pseudomonadati</taxon>
        <taxon>Acidobacteriota</taxon>
        <taxon>Terriglobia</taxon>
        <taxon>Terriglobales</taxon>
        <taxon>Candidatus Korobacteraceae</taxon>
        <taxon>Candidatus Korobacter</taxon>
    </lineage>
</organism>
<comment type="caution">
    <text evidence="3">The sequence shown here is derived from an EMBL/GenBank/DDBJ whole genome shotgun (WGS) entry which is preliminary data.</text>
</comment>
<protein>
    <submittedName>
        <fullName evidence="3">Uncharacterized protein</fullName>
    </submittedName>
</protein>
<proteinExistence type="predicted"/>
<feature type="chain" id="PRO_5037550065" evidence="2">
    <location>
        <begin position="24"/>
        <end position="352"/>
    </location>
</feature>